<reference evidence="3 4" key="1">
    <citation type="submission" date="2021-03" db="EMBL/GenBank/DDBJ databases">
        <title>Sequencing the genomes of 1000 actinobacteria strains.</title>
        <authorList>
            <person name="Klenk H.-P."/>
        </authorList>
    </citation>
    <scope>NUCLEOTIDE SEQUENCE [LARGE SCALE GENOMIC DNA]</scope>
    <source>
        <strain evidence="3 4">DSM 44580</strain>
    </source>
</reference>
<dbReference type="EMBL" id="JAGIOO010000001">
    <property type="protein sequence ID" value="MBP2474185.1"/>
    <property type="molecule type" value="Genomic_DNA"/>
</dbReference>
<dbReference type="Proteomes" id="UP001519363">
    <property type="component" value="Unassembled WGS sequence"/>
</dbReference>
<proteinExistence type="predicted"/>
<gene>
    <name evidence="3" type="ORF">JOF53_003057</name>
</gene>
<keyword evidence="2" id="KW-1133">Transmembrane helix</keyword>
<evidence type="ECO:0000313" key="4">
    <source>
        <dbReference type="Proteomes" id="UP001519363"/>
    </source>
</evidence>
<feature type="transmembrane region" description="Helical" evidence="2">
    <location>
        <begin position="44"/>
        <end position="63"/>
    </location>
</feature>
<name>A0ABS5AC77_9PSEU</name>
<evidence type="ECO:0000256" key="2">
    <source>
        <dbReference type="SAM" id="Phobius"/>
    </source>
</evidence>
<keyword evidence="2" id="KW-0472">Membrane</keyword>
<keyword evidence="4" id="KW-1185">Reference proteome</keyword>
<accession>A0ABS5AC77</accession>
<keyword evidence="2" id="KW-0812">Transmembrane</keyword>
<evidence type="ECO:0000313" key="3">
    <source>
        <dbReference type="EMBL" id="MBP2474185.1"/>
    </source>
</evidence>
<evidence type="ECO:0000256" key="1">
    <source>
        <dbReference type="SAM" id="MobiDB-lite"/>
    </source>
</evidence>
<protein>
    <submittedName>
        <fullName evidence="3">Uncharacterized protein</fullName>
    </submittedName>
</protein>
<feature type="region of interest" description="Disordered" evidence="1">
    <location>
        <begin position="296"/>
        <end position="328"/>
    </location>
</feature>
<organism evidence="3 4">
    <name type="scientific">Crossiella equi</name>
    <dbReference type="NCBI Taxonomy" id="130796"/>
    <lineage>
        <taxon>Bacteria</taxon>
        <taxon>Bacillati</taxon>
        <taxon>Actinomycetota</taxon>
        <taxon>Actinomycetes</taxon>
        <taxon>Pseudonocardiales</taxon>
        <taxon>Pseudonocardiaceae</taxon>
        <taxon>Crossiella</taxon>
    </lineage>
</organism>
<dbReference type="RefSeq" id="WP_086781107.1">
    <property type="nucleotide sequence ID" value="NZ_JAGIOO010000001.1"/>
</dbReference>
<sequence length="328" mass="36532">MGAEDPLRDHPDFTDPDWRARAEKAGRDHVRKIKRRAFWRRNGGRFLGLGLVVALGVTGVVLYRNGALPDLREAGGTLGGDSGSAKPGVDLTQPFLGTEAGPWPDGVAGLVVPEAPKLGKYSPEQVKAFGEQVRTFLLTSRLDRRVLEGGEVGLVLDQLPPEARVQFEEYREKEKIAPEAGSFLHTRIAPGYKLLPVEPKVKGEMKFQLDGQGRLTARTNYVIAYAFAPEQPEKITDPHEIIAIQRREAEWVLEDSTQIRKSARGLWWGEGANGYDYLMSCEEARKEYLAPTYRETLRSAPTTGPGARHERKHYFDPNSPIDDEDGCK</sequence>
<comment type="caution">
    <text evidence="3">The sequence shown here is derived from an EMBL/GenBank/DDBJ whole genome shotgun (WGS) entry which is preliminary data.</text>
</comment>